<evidence type="ECO:0000313" key="2">
    <source>
        <dbReference type="Proteomes" id="UP000886939"/>
    </source>
</evidence>
<evidence type="ECO:0008006" key="3">
    <source>
        <dbReference type="Google" id="ProtNLM"/>
    </source>
</evidence>
<accession>A0AAV4YRP3</accession>
<reference evidence="1" key="1">
    <citation type="submission" date="2021-07" db="EMBL/GenBank/DDBJ databases">
        <title>Draft genome sequence of carbapenem-resistant Aeromonas spp. in Japan.</title>
        <authorList>
            <person name="Maehana S."/>
            <person name="Suzuki M."/>
            <person name="Kitasato H."/>
        </authorList>
    </citation>
    <scope>NUCLEOTIDE SEQUENCE</scope>
    <source>
        <strain evidence="1">KAM343</strain>
    </source>
</reference>
<proteinExistence type="predicted"/>
<dbReference type="Proteomes" id="UP000886939">
    <property type="component" value="Unassembled WGS sequence"/>
</dbReference>
<dbReference type="AlphaFoldDB" id="A0AAV4YRP3"/>
<sequence length="206" mass="23783">MKGIKSEGTLDEVFDALDEAFGDDLSGIESPESIDRYAATLRKQNSVNKIVESGMKTIKLNVDSVLHEHLKNIYEKAGFEYIDRGDGGSFKTADLSAALSYFLFVNSGNVSFDSLFGYKAYLYSMYSIIQYRKKELGDRSESICQFLNKSKYKFFNKLTYRERYGDEWNEDNIKIFYESEEVSSIISTLAEKKRRVLRHKKKVKKI</sequence>
<protein>
    <recommendedName>
        <fullName evidence="3">DUF262 domain-containing protein</fullName>
    </recommendedName>
</protein>
<evidence type="ECO:0000313" key="1">
    <source>
        <dbReference type="EMBL" id="GJA43653.1"/>
    </source>
</evidence>
<comment type="caution">
    <text evidence="1">The sequence shown here is derived from an EMBL/GenBank/DDBJ whole genome shotgun (WGS) entry which is preliminary data.</text>
</comment>
<organism evidence="1 2">
    <name type="scientific">Aeromonas caviae</name>
    <name type="common">Aeromonas punctata</name>
    <dbReference type="NCBI Taxonomy" id="648"/>
    <lineage>
        <taxon>Bacteria</taxon>
        <taxon>Pseudomonadati</taxon>
        <taxon>Pseudomonadota</taxon>
        <taxon>Gammaproteobacteria</taxon>
        <taxon>Aeromonadales</taxon>
        <taxon>Aeromonadaceae</taxon>
        <taxon>Aeromonas</taxon>
    </lineage>
</organism>
<gene>
    <name evidence="1" type="ORF">KAM343_44490</name>
</gene>
<name>A0AAV4YRP3_AERCA</name>
<dbReference type="EMBL" id="BPNI01000248">
    <property type="protein sequence ID" value="GJA43653.1"/>
    <property type="molecule type" value="Genomic_DNA"/>
</dbReference>